<evidence type="ECO:0000313" key="2">
    <source>
        <dbReference type="Proteomes" id="UP000051461"/>
    </source>
</evidence>
<accession>A0A0R1HA57</accession>
<evidence type="ECO:0000313" key="1">
    <source>
        <dbReference type="EMBL" id="KRK40562.1"/>
    </source>
</evidence>
<evidence type="ECO:0008006" key="3">
    <source>
        <dbReference type="Google" id="ProtNLM"/>
    </source>
</evidence>
<reference evidence="1 2" key="1">
    <citation type="journal article" date="2015" name="Genome Announc.">
        <title>Expanding the biotechnology potential of lactobacilli through comparative genomics of 213 strains and associated genera.</title>
        <authorList>
            <person name="Sun Z."/>
            <person name="Harris H.M."/>
            <person name="McCann A."/>
            <person name="Guo C."/>
            <person name="Argimon S."/>
            <person name="Zhang W."/>
            <person name="Yang X."/>
            <person name="Jeffery I.B."/>
            <person name="Cooney J.C."/>
            <person name="Kagawa T.F."/>
            <person name="Liu W."/>
            <person name="Song Y."/>
            <person name="Salvetti E."/>
            <person name="Wrobel A."/>
            <person name="Rasinkangas P."/>
            <person name="Parkhill J."/>
            <person name="Rea M.C."/>
            <person name="O'Sullivan O."/>
            <person name="Ritari J."/>
            <person name="Douillard F.P."/>
            <person name="Paul Ross R."/>
            <person name="Yang R."/>
            <person name="Briner A.E."/>
            <person name="Felis G.E."/>
            <person name="de Vos W.M."/>
            <person name="Barrangou R."/>
            <person name="Klaenhammer T.R."/>
            <person name="Caufield P.W."/>
            <person name="Cui Y."/>
            <person name="Zhang H."/>
            <person name="O'Toole P.W."/>
        </authorList>
    </citation>
    <scope>NUCLEOTIDE SEQUENCE [LARGE SCALE GENOMIC DNA]</scope>
    <source>
        <strain evidence="1 2">DSM 20003</strain>
    </source>
</reference>
<protein>
    <recommendedName>
        <fullName evidence="3">DnaD domain-containing protein</fullName>
    </recommendedName>
</protein>
<proteinExistence type="predicted"/>
<dbReference type="PATRIC" id="fig|1423726.3.peg.202"/>
<dbReference type="EMBL" id="AZDA01000010">
    <property type="protein sequence ID" value="KRK40562.1"/>
    <property type="molecule type" value="Genomic_DNA"/>
</dbReference>
<comment type="caution">
    <text evidence="1">The sequence shown here is derived from an EMBL/GenBank/DDBJ whole genome shotgun (WGS) entry which is preliminary data.</text>
</comment>
<dbReference type="Proteomes" id="UP000051461">
    <property type="component" value="Unassembled WGS sequence"/>
</dbReference>
<gene>
    <name evidence="1" type="ORF">FC07_GL000194</name>
</gene>
<name>A0A0R1HA57_9LACO</name>
<keyword evidence="2" id="KW-1185">Reference proteome</keyword>
<sequence length="242" mass="27326">MPMPIIRAIHDSNHYYTVISNQAIHSGLTLGALGLLTYLLSYNDGWYFIQSKLQKDTGLGQVAFTRLRKELEQSGYLSIEHHRWPNGLPHNIWTVRETPLTNVNSETPPDNYKSSKPLSAEVEADINSFIAESPLKLSSSDTTRIYESAGNLLNAGASNKDATILIKLAVLKSRKKDRPVAYLQNIVRSWIAKGVLTFYDADQEEMESNGSNYQSMFLHEWCDESESLVDSLENNSINWDEI</sequence>
<organism evidence="1 2">
    <name type="scientific">Loigolactobacillus bifermentans DSM 20003</name>
    <dbReference type="NCBI Taxonomy" id="1423726"/>
    <lineage>
        <taxon>Bacteria</taxon>
        <taxon>Bacillati</taxon>
        <taxon>Bacillota</taxon>
        <taxon>Bacilli</taxon>
        <taxon>Lactobacillales</taxon>
        <taxon>Lactobacillaceae</taxon>
        <taxon>Loigolactobacillus</taxon>
    </lineage>
</organism>
<dbReference type="AlphaFoldDB" id="A0A0R1HA57"/>